<evidence type="ECO:0000256" key="1">
    <source>
        <dbReference type="SAM" id="MobiDB-lite"/>
    </source>
</evidence>
<name>A0AAV6VX23_9ARAC</name>
<evidence type="ECO:0000313" key="2">
    <source>
        <dbReference type="EMBL" id="KAG8200616.1"/>
    </source>
</evidence>
<sequence>MIHCSKPINHHPSPNSIPSFNKSTKPPKRNPILIRPANERCPPCPLEALAITCHKVWSRRWADWEFTISWLKPLATPFPPFIYLLNGWSQEIAPHPPWYIFIVHSNVMHRINDAVARSVYRACPKATCPMSR</sequence>
<dbReference type="Proteomes" id="UP000827092">
    <property type="component" value="Unassembled WGS sequence"/>
</dbReference>
<dbReference type="AlphaFoldDB" id="A0AAV6VX23"/>
<protein>
    <submittedName>
        <fullName evidence="2">Uncharacterized protein</fullName>
    </submittedName>
</protein>
<proteinExistence type="predicted"/>
<organism evidence="2 3">
    <name type="scientific">Oedothorax gibbosus</name>
    <dbReference type="NCBI Taxonomy" id="931172"/>
    <lineage>
        <taxon>Eukaryota</taxon>
        <taxon>Metazoa</taxon>
        <taxon>Ecdysozoa</taxon>
        <taxon>Arthropoda</taxon>
        <taxon>Chelicerata</taxon>
        <taxon>Arachnida</taxon>
        <taxon>Araneae</taxon>
        <taxon>Araneomorphae</taxon>
        <taxon>Entelegynae</taxon>
        <taxon>Araneoidea</taxon>
        <taxon>Linyphiidae</taxon>
        <taxon>Erigoninae</taxon>
        <taxon>Oedothorax</taxon>
    </lineage>
</organism>
<evidence type="ECO:0000313" key="3">
    <source>
        <dbReference type="Proteomes" id="UP000827092"/>
    </source>
</evidence>
<comment type="caution">
    <text evidence="2">The sequence shown here is derived from an EMBL/GenBank/DDBJ whole genome shotgun (WGS) entry which is preliminary data.</text>
</comment>
<feature type="region of interest" description="Disordered" evidence="1">
    <location>
        <begin position="1"/>
        <end position="31"/>
    </location>
</feature>
<feature type="compositionally biased region" description="Polar residues" evidence="1">
    <location>
        <begin position="12"/>
        <end position="24"/>
    </location>
</feature>
<dbReference type="EMBL" id="JAFNEN010000014">
    <property type="protein sequence ID" value="KAG8200616.1"/>
    <property type="molecule type" value="Genomic_DNA"/>
</dbReference>
<reference evidence="2 3" key="1">
    <citation type="journal article" date="2022" name="Nat. Ecol. Evol.">
        <title>A masculinizing supergene underlies an exaggerated male reproductive morph in a spider.</title>
        <authorList>
            <person name="Hendrickx F."/>
            <person name="De Corte Z."/>
            <person name="Sonet G."/>
            <person name="Van Belleghem S.M."/>
            <person name="Kostlbacher S."/>
            <person name="Vangestel C."/>
        </authorList>
    </citation>
    <scope>NUCLEOTIDE SEQUENCE [LARGE SCALE GENOMIC DNA]</scope>
    <source>
        <strain evidence="2">W744_W776</strain>
    </source>
</reference>
<keyword evidence="3" id="KW-1185">Reference proteome</keyword>
<accession>A0AAV6VX23</accession>
<gene>
    <name evidence="2" type="ORF">JTE90_022238</name>
</gene>